<accession>A0A6J7AI13</accession>
<dbReference type="EMBL" id="CAFABK010000050">
    <property type="protein sequence ID" value="CAB4832616.1"/>
    <property type="molecule type" value="Genomic_DNA"/>
</dbReference>
<keyword evidence="1" id="KW-0812">Transmembrane</keyword>
<keyword evidence="1" id="KW-0472">Membrane</keyword>
<feature type="transmembrane region" description="Helical" evidence="1">
    <location>
        <begin position="12"/>
        <end position="31"/>
    </location>
</feature>
<sequence>MLEIVGYIDAGSGSYLLAAIASGAAGTWFFLRSKFADLRGRGSKNAEQTPDSTLSE</sequence>
<keyword evidence="1" id="KW-1133">Transmembrane helix</keyword>
<evidence type="ECO:0000313" key="2">
    <source>
        <dbReference type="EMBL" id="CAB4681925.1"/>
    </source>
</evidence>
<dbReference type="EMBL" id="CAEZWW010000179">
    <property type="protein sequence ID" value="CAB4681925.1"/>
    <property type="molecule type" value="Genomic_DNA"/>
</dbReference>
<dbReference type="AlphaFoldDB" id="A0A6J7AI13"/>
<evidence type="ECO:0000313" key="3">
    <source>
        <dbReference type="EMBL" id="CAB4832616.1"/>
    </source>
</evidence>
<proteinExistence type="predicted"/>
<protein>
    <submittedName>
        <fullName evidence="3">Unannotated protein</fullName>
    </submittedName>
</protein>
<reference evidence="3" key="1">
    <citation type="submission" date="2020-05" db="EMBL/GenBank/DDBJ databases">
        <authorList>
            <person name="Chiriac C."/>
            <person name="Salcher M."/>
            <person name="Ghai R."/>
            <person name="Kavagutti S V."/>
        </authorList>
    </citation>
    <scope>NUCLEOTIDE SEQUENCE</scope>
</reference>
<gene>
    <name evidence="2" type="ORF">UFOPK2310_01288</name>
    <name evidence="3" type="ORF">UFOPK3204_01121</name>
</gene>
<organism evidence="3">
    <name type="scientific">freshwater metagenome</name>
    <dbReference type="NCBI Taxonomy" id="449393"/>
    <lineage>
        <taxon>unclassified sequences</taxon>
        <taxon>metagenomes</taxon>
        <taxon>ecological metagenomes</taxon>
    </lineage>
</organism>
<evidence type="ECO:0000256" key="1">
    <source>
        <dbReference type="SAM" id="Phobius"/>
    </source>
</evidence>
<name>A0A6J7AI13_9ZZZZ</name>